<keyword evidence="1" id="KW-0511">Multifunctional enzyme</keyword>
<sequence>MNVDRFKAFESLRQALTIAPLLLMPDLKLPFKLYIDASGDGLGAALHQVQIGNDKPVEGPICVISIQIKPADARYGARQMECLCLFWALEKLNYFMEGCVC</sequence>
<dbReference type="OrthoDB" id="4369127at2759"/>
<dbReference type="PANTHER" id="PTHR37984:SF5">
    <property type="entry name" value="PROTEIN NYNRIN-LIKE"/>
    <property type="match status" value="1"/>
</dbReference>
<organism evidence="3 4">
    <name type="scientific">Austropuccinia psidii MF-1</name>
    <dbReference type="NCBI Taxonomy" id="1389203"/>
    <lineage>
        <taxon>Eukaryota</taxon>
        <taxon>Fungi</taxon>
        <taxon>Dikarya</taxon>
        <taxon>Basidiomycota</taxon>
        <taxon>Pucciniomycotina</taxon>
        <taxon>Pucciniomycetes</taxon>
        <taxon>Pucciniales</taxon>
        <taxon>Sphaerophragmiaceae</taxon>
        <taxon>Austropuccinia</taxon>
    </lineage>
</organism>
<dbReference type="EMBL" id="AVOT02072214">
    <property type="protein sequence ID" value="MBW0562251.1"/>
    <property type="molecule type" value="Genomic_DNA"/>
</dbReference>
<dbReference type="SUPFAM" id="SSF56672">
    <property type="entry name" value="DNA/RNA polymerases"/>
    <property type="match status" value="1"/>
</dbReference>
<keyword evidence="4" id="KW-1185">Reference proteome</keyword>
<dbReference type="PANTHER" id="PTHR37984">
    <property type="entry name" value="PROTEIN CBG26694"/>
    <property type="match status" value="1"/>
</dbReference>
<reference evidence="3" key="1">
    <citation type="submission" date="2021-03" db="EMBL/GenBank/DDBJ databases">
        <title>Draft genome sequence of rust myrtle Austropuccinia psidii MF-1, a brazilian biotype.</title>
        <authorList>
            <person name="Quecine M.C."/>
            <person name="Pachon D.M.R."/>
            <person name="Bonatelli M.L."/>
            <person name="Correr F.H."/>
            <person name="Franceschini L.M."/>
            <person name="Leite T.F."/>
            <person name="Margarido G.R.A."/>
            <person name="Almeida C.A."/>
            <person name="Ferrarezi J.A."/>
            <person name="Labate C.A."/>
        </authorList>
    </citation>
    <scope>NUCLEOTIDE SEQUENCE</scope>
    <source>
        <strain evidence="3">MF-1</strain>
    </source>
</reference>
<dbReference type="InterPro" id="IPR043502">
    <property type="entry name" value="DNA/RNA_pol_sf"/>
</dbReference>
<evidence type="ECO:0000313" key="4">
    <source>
        <dbReference type="Proteomes" id="UP000765509"/>
    </source>
</evidence>
<comment type="caution">
    <text evidence="3">The sequence shown here is derived from an EMBL/GenBank/DDBJ whole genome shotgun (WGS) entry which is preliminary data.</text>
</comment>
<dbReference type="Proteomes" id="UP000765509">
    <property type="component" value="Unassembled WGS sequence"/>
</dbReference>
<feature type="domain" description="Reverse transcriptase/retrotransposon-derived protein RNase H-like" evidence="2">
    <location>
        <begin position="7"/>
        <end position="98"/>
    </location>
</feature>
<dbReference type="InterPro" id="IPR050951">
    <property type="entry name" value="Retrovirus_Pol_polyprotein"/>
</dbReference>
<dbReference type="GO" id="GO:0003824">
    <property type="term" value="F:catalytic activity"/>
    <property type="evidence" value="ECO:0007669"/>
    <property type="project" value="UniProtKB-KW"/>
</dbReference>
<evidence type="ECO:0000259" key="2">
    <source>
        <dbReference type="Pfam" id="PF17919"/>
    </source>
</evidence>
<proteinExistence type="predicted"/>
<evidence type="ECO:0000313" key="3">
    <source>
        <dbReference type="EMBL" id="MBW0562251.1"/>
    </source>
</evidence>
<dbReference type="InterPro" id="IPR041577">
    <property type="entry name" value="RT_RNaseH_2"/>
</dbReference>
<gene>
    <name evidence="3" type="ORF">O181_101966</name>
</gene>
<dbReference type="Pfam" id="PF17919">
    <property type="entry name" value="RT_RNaseH_2"/>
    <property type="match status" value="1"/>
</dbReference>
<evidence type="ECO:0000256" key="1">
    <source>
        <dbReference type="ARBA" id="ARBA00023268"/>
    </source>
</evidence>
<protein>
    <recommendedName>
        <fullName evidence="2">Reverse transcriptase/retrotransposon-derived protein RNase H-like domain-containing protein</fullName>
    </recommendedName>
</protein>
<accession>A0A9Q3PJ57</accession>
<name>A0A9Q3PJ57_9BASI</name>
<dbReference type="AlphaFoldDB" id="A0A9Q3PJ57"/>